<feature type="domain" description="AAA+ ATPase" evidence="9">
    <location>
        <begin position="158"/>
        <end position="340"/>
    </location>
</feature>
<dbReference type="CDD" id="cd01136">
    <property type="entry name" value="ATPase_flagellum-secretory_path_III"/>
    <property type="match status" value="1"/>
</dbReference>
<dbReference type="PROSITE" id="PS00152">
    <property type="entry name" value="ATPASE_ALPHA_BETA"/>
    <property type="match status" value="1"/>
</dbReference>
<dbReference type="InterPro" id="IPR020003">
    <property type="entry name" value="ATPase_a/bsu_AS"/>
</dbReference>
<dbReference type="Proteomes" id="UP000503640">
    <property type="component" value="Unassembled WGS sequence"/>
</dbReference>
<keyword evidence="2" id="KW-0813">Transport</keyword>
<evidence type="ECO:0000256" key="4">
    <source>
        <dbReference type="ARBA" id="ARBA00022741"/>
    </source>
</evidence>
<dbReference type="GO" id="GO:0016887">
    <property type="term" value="F:ATP hydrolysis activity"/>
    <property type="evidence" value="ECO:0007669"/>
    <property type="project" value="InterPro"/>
</dbReference>
<evidence type="ECO:0000256" key="1">
    <source>
        <dbReference type="ARBA" id="ARBA00004496"/>
    </source>
</evidence>
<evidence type="ECO:0000256" key="8">
    <source>
        <dbReference type="ARBA" id="ARBA00034006"/>
    </source>
</evidence>
<dbReference type="NCBIfam" id="TIGR01026">
    <property type="entry name" value="fliI_yscN"/>
    <property type="match status" value="1"/>
</dbReference>
<dbReference type="RefSeq" id="WP_235969560.1">
    <property type="nucleotide sequence ID" value="NZ_BJTG01000004.1"/>
</dbReference>
<keyword evidence="4" id="KW-0547">Nucleotide-binding</keyword>
<dbReference type="CDD" id="cd18117">
    <property type="entry name" value="ATP-synt_flagellum-secretory_path_III_N"/>
    <property type="match status" value="1"/>
</dbReference>
<evidence type="ECO:0000256" key="7">
    <source>
        <dbReference type="ARBA" id="ARBA00022967"/>
    </source>
</evidence>
<dbReference type="AlphaFoldDB" id="A0A7I9VLJ1"/>
<dbReference type="InterPro" id="IPR027417">
    <property type="entry name" value="P-loop_NTPase"/>
</dbReference>
<reference evidence="11" key="1">
    <citation type="journal article" date="2020" name="Appl. Environ. Microbiol.">
        <title>Diazotrophic Anaeromyxobacter Isolates from Soils.</title>
        <authorList>
            <person name="Masuda Y."/>
            <person name="Yamanaka H."/>
            <person name="Xu Z.X."/>
            <person name="Shiratori Y."/>
            <person name="Aono T."/>
            <person name="Amachi S."/>
            <person name="Senoo K."/>
            <person name="Itoh H."/>
        </authorList>
    </citation>
    <scope>NUCLEOTIDE SEQUENCE [LARGE SCALE GENOMIC DNA]</scope>
    <source>
        <strain evidence="11">R267</strain>
    </source>
</reference>
<keyword evidence="6" id="KW-0653">Protein transport</keyword>
<evidence type="ECO:0000256" key="3">
    <source>
        <dbReference type="ARBA" id="ARBA00022490"/>
    </source>
</evidence>
<evidence type="ECO:0000259" key="9">
    <source>
        <dbReference type="SMART" id="SM00382"/>
    </source>
</evidence>
<dbReference type="SMART" id="SM00382">
    <property type="entry name" value="AAA"/>
    <property type="match status" value="1"/>
</dbReference>
<dbReference type="GO" id="GO:0005524">
    <property type="term" value="F:ATP binding"/>
    <property type="evidence" value="ECO:0007669"/>
    <property type="project" value="UniProtKB-KW"/>
</dbReference>
<keyword evidence="3" id="KW-0963">Cytoplasm</keyword>
<keyword evidence="7" id="KW-1278">Translocase</keyword>
<dbReference type="GO" id="GO:0005737">
    <property type="term" value="C:cytoplasm"/>
    <property type="evidence" value="ECO:0007669"/>
    <property type="project" value="UniProtKB-SubCell"/>
</dbReference>
<dbReference type="InterPro" id="IPR000194">
    <property type="entry name" value="ATPase_F1/V1/A1_a/bsu_nucl-bd"/>
</dbReference>
<comment type="caution">
    <text evidence="10">The sequence shown here is derived from an EMBL/GenBank/DDBJ whole genome shotgun (WGS) entry which is preliminary data.</text>
</comment>
<dbReference type="GO" id="GO:0008564">
    <property type="term" value="F:protein-exporting ATPase activity"/>
    <property type="evidence" value="ECO:0007669"/>
    <property type="project" value="UniProtKB-EC"/>
</dbReference>
<evidence type="ECO:0000313" key="11">
    <source>
        <dbReference type="Proteomes" id="UP000503640"/>
    </source>
</evidence>
<dbReference type="GO" id="GO:0046933">
    <property type="term" value="F:proton-transporting ATP synthase activity, rotational mechanism"/>
    <property type="evidence" value="ECO:0007669"/>
    <property type="project" value="TreeGrafter"/>
</dbReference>
<dbReference type="InterPro" id="IPR050053">
    <property type="entry name" value="ATPase_alpha/beta_chains"/>
</dbReference>
<dbReference type="InterPro" id="IPR004100">
    <property type="entry name" value="ATPase_F1/V1/A1_a/bsu_N"/>
</dbReference>
<name>A0A7I9VLJ1_9BACT</name>
<evidence type="ECO:0000256" key="2">
    <source>
        <dbReference type="ARBA" id="ARBA00022448"/>
    </source>
</evidence>
<evidence type="ECO:0000256" key="6">
    <source>
        <dbReference type="ARBA" id="ARBA00022927"/>
    </source>
</evidence>
<keyword evidence="11" id="KW-1185">Reference proteome</keyword>
<dbReference type="Gene3D" id="3.40.50.12240">
    <property type="match status" value="1"/>
</dbReference>
<sequence length="437" mass="45176">MSPLGLRARLARAPERAPLAWSGRVVELTGLAVRAALGPVRRGELCLVARGCAPPLPAEVVGFRGEEAVLLPLGETRGLALGAAVTPTGRPLSFGAGRALLGRVLDGLGRPIDGGPAPVGLVPWAVERPAPPPLARRRVSAPLGLGVRALDALLTAGEGQRLGLFAGAGVGKSTLLGQIARGTAAEAVVVGLVGERGREVRDFVEGALGPEGLARSVVVAATSDAPALVRLQAAHVATALAEWFAEVEGRRVLLLLDSLTRYARAQREVGLAAGEPPARQGYPPSVFAALPRLLERAGQRARGTVTAVYTVLVAGGDLEEPIADEVRGILDGHVVLDRGLAARGRFPAVDVLQSVSRVMPQVVSARHGALAARARRLLAALDRQQDLLALGAYRAGSDPEADEALLRRGALEHLLAQEAAEVTTLAEAIAALEEALA</sequence>
<dbReference type="GO" id="GO:0030257">
    <property type="term" value="C:type III protein secretion system complex"/>
    <property type="evidence" value="ECO:0007669"/>
    <property type="project" value="InterPro"/>
</dbReference>
<comment type="catalytic activity">
    <reaction evidence="8">
        <text>ATP + H2O + cellular proteinSide 1 = ADP + phosphate + cellular proteinSide 2.</text>
        <dbReference type="EC" id="7.4.2.8"/>
    </reaction>
</comment>
<keyword evidence="5" id="KW-0067">ATP-binding</keyword>
<proteinExistence type="predicted"/>
<dbReference type="Pfam" id="PF02874">
    <property type="entry name" value="ATP-synt_ab_N"/>
    <property type="match status" value="1"/>
</dbReference>
<dbReference type="Pfam" id="PF00006">
    <property type="entry name" value="ATP-synt_ab"/>
    <property type="match status" value="1"/>
</dbReference>
<dbReference type="InterPro" id="IPR003593">
    <property type="entry name" value="AAA+_ATPase"/>
</dbReference>
<accession>A0A7I9VLJ1</accession>
<comment type="subcellular location">
    <subcellularLocation>
        <location evidence="1">Cytoplasm</location>
    </subcellularLocation>
</comment>
<dbReference type="PANTHER" id="PTHR15184">
    <property type="entry name" value="ATP SYNTHASE"/>
    <property type="match status" value="1"/>
</dbReference>
<dbReference type="PANTHER" id="PTHR15184:SF9">
    <property type="entry name" value="SPI-1 TYPE 3 SECRETION SYSTEM ATPASE"/>
    <property type="match status" value="1"/>
</dbReference>
<dbReference type="EMBL" id="BJTG01000004">
    <property type="protein sequence ID" value="GEJ57282.1"/>
    <property type="molecule type" value="Genomic_DNA"/>
</dbReference>
<dbReference type="GO" id="GO:0030254">
    <property type="term" value="P:protein secretion by the type III secretion system"/>
    <property type="evidence" value="ECO:0007669"/>
    <property type="project" value="InterPro"/>
</dbReference>
<evidence type="ECO:0000313" key="10">
    <source>
        <dbReference type="EMBL" id="GEJ57282.1"/>
    </source>
</evidence>
<organism evidence="10 11">
    <name type="scientific">Anaeromyxobacter diazotrophicus</name>
    <dbReference type="NCBI Taxonomy" id="2590199"/>
    <lineage>
        <taxon>Bacteria</taxon>
        <taxon>Pseudomonadati</taxon>
        <taxon>Myxococcota</taxon>
        <taxon>Myxococcia</taxon>
        <taxon>Myxococcales</taxon>
        <taxon>Cystobacterineae</taxon>
        <taxon>Anaeromyxobacteraceae</taxon>
        <taxon>Anaeromyxobacter</taxon>
    </lineage>
</organism>
<protein>
    <submittedName>
        <fullName evidence="10">EscN/YscN/HrcN family type III secretion system ATPase</fullName>
    </submittedName>
</protein>
<dbReference type="InterPro" id="IPR040627">
    <property type="entry name" value="T3SS_ATPase_C"/>
</dbReference>
<dbReference type="Pfam" id="PF18269">
    <property type="entry name" value="T3SS_ATPase_C"/>
    <property type="match status" value="1"/>
</dbReference>
<gene>
    <name evidence="10" type="ORF">AMYX_20230</name>
</gene>
<dbReference type="FunFam" id="3.40.50.12240:FF:000002">
    <property type="entry name" value="Flagellum-specific ATP synthase FliI"/>
    <property type="match status" value="1"/>
</dbReference>
<dbReference type="SUPFAM" id="SSF52540">
    <property type="entry name" value="P-loop containing nucleoside triphosphate hydrolases"/>
    <property type="match status" value="1"/>
</dbReference>
<evidence type="ECO:0000256" key="5">
    <source>
        <dbReference type="ARBA" id="ARBA00022840"/>
    </source>
</evidence>
<dbReference type="InterPro" id="IPR005714">
    <property type="entry name" value="ATPase_T3SS_FliI/YscN"/>
</dbReference>